<organism evidence="1 2">
    <name type="scientific">Pisolithus microcarpus 441</name>
    <dbReference type="NCBI Taxonomy" id="765257"/>
    <lineage>
        <taxon>Eukaryota</taxon>
        <taxon>Fungi</taxon>
        <taxon>Dikarya</taxon>
        <taxon>Basidiomycota</taxon>
        <taxon>Agaricomycotina</taxon>
        <taxon>Agaricomycetes</taxon>
        <taxon>Agaricomycetidae</taxon>
        <taxon>Boletales</taxon>
        <taxon>Sclerodermatineae</taxon>
        <taxon>Pisolithaceae</taxon>
        <taxon>Pisolithus</taxon>
    </lineage>
</organism>
<evidence type="ECO:0000313" key="2">
    <source>
        <dbReference type="Proteomes" id="UP000054018"/>
    </source>
</evidence>
<gene>
    <name evidence="1" type="ORF">PISMIDRAFT_330220</name>
</gene>
<accession>A0A0C9Z5B0</accession>
<reference evidence="1 2" key="1">
    <citation type="submission" date="2014-04" db="EMBL/GenBank/DDBJ databases">
        <authorList>
            <consortium name="DOE Joint Genome Institute"/>
            <person name="Kuo A."/>
            <person name="Kohler A."/>
            <person name="Costa M.D."/>
            <person name="Nagy L.G."/>
            <person name="Floudas D."/>
            <person name="Copeland A."/>
            <person name="Barry K.W."/>
            <person name="Cichocki N."/>
            <person name="Veneault-Fourrey C."/>
            <person name="LaButti K."/>
            <person name="Lindquist E.A."/>
            <person name="Lipzen A."/>
            <person name="Lundell T."/>
            <person name="Morin E."/>
            <person name="Murat C."/>
            <person name="Sun H."/>
            <person name="Tunlid A."/>
            <person name="Henrissat B."/>
            <person name="Grigoriev I.V."/>
            <person name="Hibbett D.S."/>
            <person name="Martin F."/>
            <person name="Nordberg H.P."/>
            <person name="Cantor M.N."/>
            <person name="Hua S.X."/>
        </authorList>
    </citation>
    <scope>NUCLEOTIDE SEQUENCE [LARGE SCALE GENOMIC DNA]</scope>
    <source>
        <strain evidence="1 2">441</strain>
    </source>
</reference>
<dbReference type="Proteomes" id="UP000054018">
    <property type="component" value="Unassembled WGS sequence"/>
</dbReference>
<dbReference type="HOGENOM" id="CLU_2705774_0_0_1"/>
<dbReference type="AlphaFoldDB" id="A0A0C9Z5B0"/>
<name>A0A0C9Z5B0_9AGAM</name>
<keyword evidence="2" id="KW-1185">Reference proteome</keyword>
<dbReference type="OrthoDB" id="542013at2759"/>
<proteinExistence type="predicted"/>
<reference evidence="2" key="2">
    <citation type="submission" date="2015-01" db="EMBL/GenBank/DDBJ databases">
        <title>Evolutionary Origins and Diversification of the Mycorrhizal Mutualists.</title>
        <authorList>
            <consortium name="DOE Joint Genome Institute"/>
            <consortium name="Mycorrhizal Genomics Consortium"/>
            <person name="Kohler A."/>
            <person name="Kuo A."/>
            <person name="Nagy L.G."/>
            <person name="Floudas D."/>
            <person name="Copeland A."/>
            <person name="Barry K.W."/>
            <person name="Cichocki N."/>
            <person name="Veneault-Fourrey C."/>
            <person name="LaButti K."/>
            <person name="Lindquist E.A."/>
            <person name="Lipzen A."/>
            <person name="Lundell T."/>
            <person name="Morin E."/>
            <person name="Murat C."/>
            <person name="Riley R."/>
            <person name="Ohm R."/>
            <person name="Sun H."/>
            <person name="Tunlid A."/>
            <person name="Henrissat B."/>
            <person name="Grigoriev I.V."/>
            <person name="Hibbett D.S."/>
            <person name="Martin F."/>
        </authorList>
    </citation>
    <scope>NUCLEOTIDE SEQUENCE [LARGE SCALE GENOMIC DNA]</scope>
    <source>
        <strain evidence="2">441</strain>
    </source>
</reference>
<evidence type="ECO:0000313" key="1">
    <source>
        <dbReference type="EMBL" id="KIK15188.1"/>
    </source>
</evidence>
<protein>
    <submittedName>
        <fullName evidence="1">Uncharacterized protein</fullName>
    </submittedName>
</protein>
<dbReference type="EMBL" id="KN833902">
    <property type="protein sequence ID" value="KIK15188.1"/>
    <property type="molecule type" value="Genomic_DNA"/>
</dbReference>
<sequence length="73" mass="8346">MMLHISLPRTIRRSSSITVKSIGKFSKQYFREQWKTVPIYSSDVGSKAVMVVGSNVGLVSRRPFTWRESNLGR</sequence>